<feature type="non-terminal residue" evidence="4">
    <location>
        <position position="1"/>
    </location>
</feature>
<dbReference type="InterPro" id="IPR001537">
    <property type="entry name" value="SpoU_MeTrfase"/>
</dbReference>
<dbReference type="PANTHER" id="PTHR46429">
    <property type="entry name" value="23S RRNA (GUANOSINE-2'-O-)-METHYLTRANSFERASE RLMB"/>
    <property type="match status" value="1"/>
</dbReference>
<dbReference type="GO" id="GO:0032259">
    <property type="term" value="P:methylation"/>
    <property type="evidence" value="ECO:0007669"/>
    <property type="project" value="UniProtKB-KW"/>
</dbReference>
<feature type="non-terminal residue" evidence="4">
    <location>
        <position position="149"/>
    </location>
</feature>
<feature type="domain" description="tRNA/rRNA methyltransferase SpoU type" evidence="3">
    <location>
        <begin position="24"/>
        <end position="148"/>
    </location>
</feature>
<dbReference type="Gene3D" id="3.40.1280.10">
    <property type="match status" value="1"/>
</dbReference>
<organism evidence="4">
    <name type="scientific">marine metagenome</name>
    <dbReference type="NCBI Taxonomy" id="408172"/>
    <lineage>
        <taxon>unclassified sequences</taxon>
        <taxon>metagenomes</taxon>
        <taxon>ecological metagenomes</taxon>
    </lineage>
</organism>
<name>A0A382NZI7_9ZZZZ</name>
<sequence length="149" mass="15904">VKKLDSTGLKRLHREWRRKAEPDVALLLDSVQTPYNVGSILRTAAAYRVSHLWFAGATSPPTHAKVAKTALGTGRYLTWTICDEVDEALVDIASAGYGLVGVELADGAQPVNEVAFGERTCLALGHEDRGLSSTVLAACDAVAYIPQLG</sequence>
<dbReference type="PANTHER" id="PTHR46429:SF1">
    <property type="entry name" value="23S RRNA (GUANOSINE-2'-O-)-METHYLTRANSFERASE RLMB"/>
    <property type="match status" value="1"/>
</dbReference>
<dbReference type="Pfam" id="PF00588">
    <property type="entry name" value="SpoU_methylase"/>
    <property type="match status" value="1"/>
</dbReference>
<evidence type="ECO:0000313" key="4">
    <source>
        <dbReference type="EMBL" id="SVC65907.1"/>
    </source>
</evidence>
<gene>
    <name evidence="4" type="ORF">METZ01_LOCUS318761</name>
</gene>
<dbReference type="AlphaFoldDB" id="A0A382NZI7"/>
<dbReference type="GO" id="GO:0006396">
    <property type="term" value="P:RNA processing"/>
    <property type="evidence" value="ECO:0007669"/>
    <property type="project" value="InterPro"/>
</dbReference>
<dbReference type="SUPFAM" id="SSF75217">
    <property type="entry name" value="alpha/beta knot"/>
    <property type="match status" value="1"/>
</dbReference>
<dbReference type="GO" id="GO:0005829">
    <property type="term" value="C:cytosol"/>
    <property type="evidence" value="ECO:0007669"/>
    <property type="project" value="TreeGrafter"/>
</dbReference>
<evidence type="ECO:0000256" key="2">
    <source>
        <dbReference type="ARBA" id="ARBA00022679"/>
    </source>
</evidence>
<protein>
    <recommendedName>
        <fullName evidence="3">tRNA/rRNA methyltransferase SpoU type domain-containing protein</fullName>
    </recommendedName>
</protein>
<accession>A0A382NZI7</accession>
<dbReference type="EMBL" id="UINC01103484">
    <property type="protein sequence ID" value="SVC65907.1"/>
    <property type="molecule type" value="Genomic_DNA"/>
</dbReference>
<evidence type="ECO:0000259" key="3">
    <source>
        <dbReference type="Pfam" id="PF00588"/>
    </source>
</evidence>
<dbReference type="InterPro" id="IPR004441">
    <property type="entry name" value="rRNA_MeTrfase_TrmH"/>
</dbReference>
<keyword evidence="2" id="KW-0808">Transferase</keyword>
<dbReference type="InterPro" id="IPR029026">
    <property type="entry name" value="tRNA_m1G_MTases_N"/>
</dbReference>
<dbReference type="GO" id="GO:0003723">
    <property type="term" value="F:RNA binding"/>
    <property type="evidence" value="ECO:0007669"/>
    <property type="project" value="InterPro"/>
</dbReference>
<dbReference type="InterPro" id="IPR029028">
    <property type="entry name" value="Alpha/beta_knot_MTases"/>
</dbReference>
<reference evidence="4" key="1">
    <citation type="submission" date="2018-05" db="EMBL/GenBank/DDBJ databases">
        <authorList>
            <person name="Lanie J.A."/>
            <person name="Ng W.-L."/>
            <person name="Kazmierczak K.M."/>
            <person name="Andrzejewski T.M."/>
            <person name="Davidsen T.M."/>
            <person name="Wayne K.J."/>
            <person name="Tettelin H."/>
            <person name="Glass J.I."/>
            <person name="Rusch D."/>
            <person name="Podicherti R."/>
            <person name="Tsui H.-C.T."/>
            <person name="Winkler M.E."/>
        </authorList>
    </citation>
    <scope>NUCLEOTIDE SEQUENCE</scope>
</reference>
<dbReference type="GO" id="GO:0008173">
    <property type="term" value="F:RNA methyltransferase activity"/>
    <property type="evidence" value="ECO:0007669"/>
    <property type="project" value="InterPro"/>
</dbReference>
<evidence type="ECO:0000256" key="1">
    <source>
        <dbReference type="ARBA" id="ARBA00022603"/>
    </source>
</evidence>
<proteinExistence type="predicted"/>
<keyword evidence="1" id="KW-0489">Methyltransferase</keyword>